<keyword evidence="9" id="KW-1133">Transmembrane helix</keyword>
<dbReference type="InterPro" id="IPR003661">
    <property type="entry name" value="HisK_dim/P_dom"/>
</dbReference>
<evidence type="ECO:0000256" key="2">
    <source>
        <dbReference type="ARBA" id="ARBA00004370"/>
    </source>
</evidence>
<dbReference type="AlphaFoldDB" id="A0A1H3BC46"/>
<reference evidence="12" key="1">
    <citation type="submission" date="2016-10" db="EMBL/GenBank/DDBJ databases">
        <authorList>
            <person name="Varghese N."/>
            <person name="Submissions S."/>
        </authorList>
    </citation>
    <scope>NUCLEOTIDE SEQUENCE [LARGE SCALE GENOMIC DNA]</scope>
    <source>
        <strain evidence="12">VPI 5359</strain>
    </source>
</reference>
<evidence type="ECO:0000259" key="10">
    <source>
        <dbReference type="PROSITE" id="PS50109"/>
    </source>
</evidence>
<dbReference type="STRING" id="1528.SAMN04488579_10218"/>
<dbReference type="OrthoDB" id="9813151at2"/>
<evidence type="ECO:0000256" key="1">
    <source>
        <dbReference type="ARBA" id="ARBA00000085"/>
    </source>
</evidence>
<dbReference type="CDD" id="cd00082">
    <property type="entry name" value="HisKA"/>
    <property type="match status" value="1"/>
</dbReference>
<keyword evidence="4" id="KW-0597">Phosphoprotein</keyword>
<keyword evidence="9" id="KW-0812">Transmembrane</keyword>
<keyword evidence="7" id="KW-0902">Two-component regulatory system</keyword>
<keyword evidence="5" id="KW-0808">Transferase</keyword>
<dbReference type="SMART" id="SM00387">
    <property type="entry name" value="HATPase_c"/>
    <property type="match status" value="1"/>
</dbReference>
<dbReference type="Gene3D" id="3.30.565.10">
    <property type="entry name" value="Histidine kinase-like ATPase, C-terminal domain"/>
    <property type="match status" value="1"/>
</dbReference>
<gene>
    <name evidence="11" type="ORF">SAMN04488579_10218</name>
</gene>
<evidence type="ECO:0000256" key="7">
    <source>
        <dbReference type="ARBA" id="ARBA00023012"/>
    </source>
</evidence>
<dbReference type="GO" id="GO:0005886">
    <property type="term" value="C:plasma membrane"/>
    <property type="evidence" value="ECO:0007669"/>
    <property type="project" value="TreeGrafter"/>
</dbReference>
<dbReference type="CDD" id="cd00075">
    <property type="entry name" value="HATPase"/>
    <property type="match status" value="1"/>
</dbReference>
<dbReference type="SUPFAM" id="SSF55874">
    <property type="entry name" value="ATPase domain of HSP90 chaperone/DNA topoisomerase II/histidine kinase"/>
    <property type="match status" value="1"/>
</dbReference>
<sequence>MTGLNKLRMNLTVMNTIVLLGLSVFIAVVLYATISLNRDSDINNSLEIYCAQLAGNLDYLESEDPESPELEEDRVNFQAFLEGLNKNNVTYMVWNENFEAVSASTNLNIDSQELKNLILRYVAEKQSKYWVVNYRTDTQNLKVCTYTIIGKDGGLKTFQVIKDMSSESSVLANAVNIMSIVVIIGAVASGLCGYFLSGRSLVPIKKGMEHQQEFLADASHELRTPIAVIQTNLEVVRGDGEESVNSQMEWLNNAYNETKRMHRIVEDLMFLARADAGEVHIEDSEVDLGFLCCEVAERMLTVAAGKQINLLVDVPDTPLIVFGDESQLTQLLVILMDNAIKYSESGTYITVSAEKAGTMVVMKVADQGIGIPEADLKKVFQRFYRVDKARSREEGGTGLGLSIAQWIVERHRGVIDANSEDGRGTTMVVKFTAYSSTDKEASCERTEV</sequence>
<dbReference type="GO" id="GO:0000155">
    <property type="term" value="F:phosphorelay sensor kinase activity"/>
    <property type="evidence" value="ECO:0007669"/>
    <property type="project" value="InterPro"/>
</dbReference>
<dbReference type="FunFam" id="3.30.565.10:FF:000006">
    <property type="entry name" value="Sensor histidine kinase WalK"/>
    <property type="match status" value="1"/>
</dbReference>
<dbReference type="InterPro" id="IPR036890">
    <property type="entry name" value="HATPase_C_sf"/>
</dbReference>
<dbReference type="InterPro" id="IPR050351">
    <property type="entry name" value="BphY/WalK/GraS-like"/>
</dbReference>
<evidence type="ECO:0000256" key="9">
    <source>
        <dbReference type="SAM" id="Phobius"/>
    </source>
</evidence>
<dbReference type="Pfam" id="PF02518">
    <property type="entry name" value="HATPase_c"/>
    <property type="match status" value="1"/>
</dbReference>
<dbReference type="InterPro" id="IPR004358">
    <property type="entry name" value="Sig_transdc_His_kin-like_C"/>
</dbReference>
<evidence type="ECO:0000256" key="8">
    <source>
        <dbReference type="ARBA" id="ARBA00023136"/>
    </source>
</evidence>
<dbReference type="InterPro" id="IPR005467">
    <property type="entry name" value="His_kinase_dom"/>
</dbReference>
<dbReference type="InterPro" id="IPR036097">
    <property type="entry name" value="HisK_dim/P_sf"/>
</dbReference>
<evidence type="ECO:0000256" key="4">
    <source>
        <dbReference type="ARBA" id="ARBA00022553"/>
    </source>
</evidence>
<dbReference type="InterPro" id="IPR003594">
    <property type="entry name" value="HATPase_dom"/>
</dbReference>
<evidence type="ECO:0000256" key="5">
    <source>
        <dbReference type="ARBA" id="ARBA00022679"/>
    </source>
</evidence>
<dbReference type="Proteomes" id="UP000199652">
    <property type="component" value="Unassembled WGS sequence"/>
</dbReference>
<dbReference type="FunFam" id="1.10.287.130:FF:000001">
    <property type="entry name" value="Two-component sensor histidine kinase"/>
    <property type="match status" value="1"/>
</dbReference>
<keyword evidence="6 11" id="KW-0418">Kinase</keyword>
<comment type="catalytic activity">
    <reaction evidence="1">
        <text>ATP + protein L-histidine = ADP + protein N-phospho-L-histidine.</text>
        <dbReference type="EC" id="2.7.13.3"/>
    </reaction>
</comment>
<dbReference type="PANTHER" id="PTHR45453:SF1">
    <property type="entry name" value="PHOSPHATE REGULON SENSOR PROTEIN PHOR"/>
    <property type="match status" value="1"/>
</dbReference>
<dbReference type="PROSITE" id="PS50109">
    <property type="entry name" value="HIS_KIN"/>
    <property type="match status" value="1"/>
</dbReference>
<dbReference type="EMBL" id="FNOU01000002">
    <property type="protein sequence ID" value="SDX39375.1"/>
    <property type="molecule type" value="Genomic_DNA"/>
</dbReference>
<dbReference type="GO" id="GO:0004721">
    <property type="term" value="F:phosphoprotein phosphatase activity"/>
    <property type="evidence" value="ECO:0007669"/>
    <property type="project" value="TreeGrafter"/>
</dbReference>
<feature type="transmembrane region" description="Helical" evidence="9">
    <location>
        <begin position="12"/>
        <end position="34"/>
    </location>
</feature>
<dbReference type="Pfam" id="PF00512">
    <property type="entry name" value="HisKA"/>
    <property type="match status" value="1"/>
</dbReference>
<dbReference type="RefSeq" id="WP_090242674.1">
    <property type="nucleotide sequence ID" value="NZ_FNOU01000002.1"/>
</dbReference>
<keyword evidence="12" id="KW-1185">Reference proteome</keyword>
<evidence type="ECO:0000313" key="12">
    <source>
        <dbReference type="Proteomes" id="UP000199652"/>
    </source>
</evidence>
<name>A0A1H3BC46_EUBBA</name>
<dbReference type="Gene3D" id="1.10.287.130">
    <property type="match status" value="1"/>
</dbReference>
<dbReference type="PRINTS" id="PR00344">
    <property type="entry name" value="BCTRLSENSOR"/>
</dbReference>
<proteinExistence type="predicted"/>
<feature type="transmembrane region" description="Helical" evidence="9">
    <location>
        <begin position="174"/>
        <end position="196"/>
    </location>
</feature>
<accession>A0A1H3BC46</accession>
<dbReference type="EC" id="2.7.13.3" evidence="3"/>
<dbReference type="GO" id="GO:0016036">
    <property type="term" value="P:cellular response to phosphate starvation"/>
    <property type="evidence" value="ECO:0007669"/>
    <property type="project" value="TreeGrafter"/>
</dbReference>
<evidence type="ECO:0000256" key="3">
    <source>
        <dbReference type="ARBA" id="ARBA00012438"/>
    </source>
</evidence>
<keyword evidence="8 9" id="KW-0472">Membrane</keyword>
<feature type="domain" description="Histidine kinase" evidence="10">
    <location>
        <begin position="217"/>
        <end position="435"/>
    </location>
</feature>
<dbReference type="SUPFAM" id="SSF47384">
    <property type="entry name" value="Homodimeric domain of signal transducing histidine kinase"/>
    <property type="match status" value="1"/>
</dbReference>
<dbReference type="PANTHER" id="PTHR45453">
    <property type="entry name" value="PHOSPHATE REGULON SENSOR PROTEIN PHOR"/>
    <property type="match status" value="1"/>
</dbReference>
<protein>
    <recommendedName>
        <fullName evidence="3">histidine kinase</fullName>
        <ecNumber evidence="3">2.7.13.3</ecNumber>
    </recommendedName>
</protein>
<evidence type="ECO:0000313" key="11">
    <source>
        <dbReference type="EMBL" id="SDX39375.1"/>
    </source>
</evidence>
<comment type="subcellular location">
    <subcellularLocation>
        <location evidence="2">Membrane</location>
    </subcellularLocation>
</comment>
<evidence type="ECO:0000256" key="6">
    <source>
        <dbReference type="ARBA" id="ARBA00022777"/>
    </source>
</evidence>
<dbReference type="SMART" id="SM00388">
    <property type="entry name" value="HisKA"/>
    <property type="match status" value="1"/>
</dbReference>
<organism evidence="11 12">
    <name type="scientific">Eubacterium barkeri</name>
    <name type="common">Clostridium barkeri</name>
    <dbReference type="NCBI Taxonomy" id="1528"/>
    <lineage>
        <taxon>Bacteria</taxon>
        <taxon>Bacillati</taxon>
        <taxon>Bacillota</taxon>
        <taxon>Clostridia</taxon>
        <taxon>Eubacteriales</taxon>
        <taxon>Eubacteriaceae</taxon>
        <taxon>Eubacterium</taxon>
    </lineage>
</organism>